<comment type="similarity">
    <text evidence="2">Belongs to the bacterial solute-binding protein 8 family.</text>
</comment>
<feature type="domain" description="Fe/B12 periplasmic-binding" evidence="7">
    <location>
        <begin position="34"/>
        <end position="319"/>
    </location>
</feature>
<reference evidence="9" key="1">
    <citation type="journal article" date="2019" name="Int. J. Syst. Evol. Microbiol.">
        <title>The Global Catalogue of Microorganisms (GCM) 10K type strain sequencing project: providing services to taxonomists for standard genome sequencing and annotation.</title>
        <authorList>
            <consortium name="The Broad Institute Genomics Platform"/>
            <consortium name="The Broad Institute Genome Sequencing Center for Infectious Disease"/>
            <person name="Wu L."/>
            <person name="Ma J."/>
        </authorList>
    </citation>
    <scope>NUCLEOTIDE SEQUENCE [LARGE SCALE GENOMIC DNA]</scope>
    <source>
        <strain evidence="9">IBRC 10765</strain>
    </source>
</reference>
<comment type="subcellular location">
    <subcellularLocation>
        <location evidence="1">Cell envelope</location>
    </subcellularLocation>
</comment>
<feature type="chain" id="PRO_5047145720" evidence="6">
    <location>
        <begin position="23"/>
        <end position="321"/>
    </location>
</feature>
<dbReference type="PANTHER" id="PTHR30532">
    <property type="entry name" value="IRON III DICITRATE-BINDING PERIPLASMIC PROTEIN"/>
    <property type="match status" value="1"/>
</dbReference>
<proteinExistence type="inferred from homology"/>
<dbReference type="EMBL" id="JBHRYR010000002">
    <property type="protein sequence ID" value="MFC3852267.1"/>
    <property type="molecule type" value="Genomic_DNA"/>
</dbReference>
<evidence type="ECO:0000313" key="9">
    <source>
        <dbReference type="Proteomes" id="UP001595617"/>
    </source>
</evidence>
<organism evidence="8 9">
    <name type="scientific">Saccharospirillum mangrovi</name>
    <dbReference type="NCBI Taxonomy" id="2161747"/>
    <lineage>
        <taxon>Bacteria</taxon>
        <taxon>Pseudomonadati</taxon>
        <taxon>Pseudomonadota</taxon>
        <taxon>Gammaproteobacteria</taxon>
        <taxon>Oceanospirillales</taxon>
        <taxon>Saccharospirillaceae</taxon>
        <taxon>Saccharospirillum</taxon>
    </lineage>
</organism>
<dbReference type="PANTHER" id="PTHR30532:SF1">
    <property type="entry name" value="IRON(3+)-HYDROXAMATE-BINDING PROTEIN FHUD"/>
    <property type="match status" value="1"/>
</dbReference>
<dbReference type="InterPro" id="IPR051313">
    <property type="entry name" value="Bact_iron-sidero_bind"/>
</dbReference>
<keyword evidence="9" id="KW-1185">Reference proteome</keyword>
<dbReference type="PROSITE" id="PS50983">
    <property type="entry name" value="FE_B12_PBP"/>
    <property type="match status" value="1"/>
</dbReference>
<evidence type="ECO:0000313" key="8">
    <source>
        <dbReference type="EMBL" id="MFC3852267.1"/>
    </source>
</evidence>
<keyword evidence="4" id="KW-0408">Iron</keyword>
<keyword evidence="5 6" id="KW-0732">Signal</keyword>
<dbReference type="Proteomes" id="UP001595617">
    <property type="component" value="Unassembled WGS sequence"/>
</dbReference>
<dbReference type="InterPro" id="IPR002491">
    <property type="entry name" value="ABC_transptr_periplasmic_BD"/>
</dbReference>
<comment type="caution">
    <text evidence="8">The sequence shown here is derived from an EMBL/GenBank/DDBJ whole genome shotgun (WGS) entry which is preliminary data.</text>
</comment>
<evidence type="ECO:0000256" key="4">
    <source>
        <dbReference type="ARBA" id="ARBA00022496"/>
    </source>
</evidence>
<dbReference type="RefSeq" id="WP_380694233.1">
    <property type="nucleotide sequence ID" value="NZ_JBHRYR010000002.1"/>
</dbReference>
<sequence>MKKTWLILSALGFVMLSSHTVAQEMRRFVDDLGRSVVYPATPERIATLHDIELTVPLLELGAPVVASHGRPGAGGVAMIRSGVLLTGQDFSTSDIINLGHNPIDLEVLTHARPDLIITSTWQQADVDKLSAIAPTIVIDTRTGKRSDYELYDLLADLTGNMAMLDRLKARYDAQLAQLRRVVGENPRIVSAFHAQNGNLSVWNPYSSFGKVLRDAGFSFPEVIENIPEGTSEQLSVERLPELDADVIFVSYRSDRGETPADAHAELEAAFPGYCTVLTACQNHRLVVIPREEGWATSYVGLTMIAYAVTTVMGTLDFSAGY</sequence>
<keyword evidence="4" id="KW-0410">Iron transport</keyword>
<protein>
    <submittedName>
        <fullName evidence="8">ABC transporter substrate-binding protein</fullName>
    </submittedName>
</protein>
<evidence type="ECO:0000256" key="1">
    <source>
        <dbReference type="ARBA" id="ARBA00004196"/>
    </source>
</evidence>
<gene>
    <name evidence="8" type="ORF">ACFOOG_05400</name>
</gene>
<dbReference type="Gene3D" id="3.40.50.1980">
    <property type="entry name" value="Nitrogenase molybdenum iron protein domain"/>
    <property type="match status" value="2"/>
</dbReference>
<accession>A0ABV7ZUU2</accession>
<feature type="signal peptide" evidence="6">
    <location>
        <begin position="1"/>
        <end position="22"/>
    </location>
</feature>
<name>A0ABV7ZUU2_9GAMM</name>
<keyword evidence="4" id="KW-0406">Ion transport</keyword>
<evidence type="ECO:0000256" key="2">
    <source>
        <dbReference type="ARBA" id="ARBA00008814"/>
    </source>
</evidence>
<keyword evidence="3" id="KW-0813">Transport</keyword>
<dbReference type="SUPFAM" id="SSF53807">
    <property type="entry name" value="Helical backbone' metal receptor"/>
    <property type="match status" value="1"/>
</dbReference>
<evidence type="ECO:0000259" key="7">
    <source>
        <dbReference type="PROSITE" id="PS50983"/>
    </source>
</evidence>
<evidence type="ECO:0000256" key="5">
    <source>
        <dbReference type="ARBA" id="ARBA00022729"/>
    </source>
</evidence>
<evidence type="ECO:0000256" key="6">
    <source>
        <dbReference type="SAM" id="SignalP"/>
    </source>
</evidence>
<dbReference type="Pfam" id="PF01497">
    <property type="entry name" value="Peripla_BP_2"/>
    <property type="match status" value="1"/>
</dbReference>
<evidence type="ECO:0000256" key="3">
    <source>
        <dbReference type="ARBA" id="ARBA00022448"/>
    </source>
</evidence>